<proteinExistence type="predicted"/>
<reference evidence="1 2" key="1">
    <citation type="submission" date="2015-12" db="EMBL/GenBank/DDBJ databases">
        <authorList>
            <person name="Shamseldin A."/>
            <person name="Moawad H."/>
            <person name="Abd El-Rahim W.M."/>
            <person name="Sadowsky M.J."/>
        </authorList>
    </citation>
    <scope>NUCLEOTIDE SEQUENCE [LARGE SCALE GENOMIC DNA]</scope>
    <source>
        <strain evidence="1 2">ZGT118</strain>
    </source>
</reference>
<dbReference type="OrthoDB" id="7819637at2"/>
<protein>
    <submittedName>
        <fullName evidence="1">Uncharacterized protein</fullName>
    </submittedName>
</protein>
<dbReference type="EMBL" id="LQBQ01000001">
    <property type="protein sequence ID" value="KUJ85996.1"/>
    <property type="molecule type" value="Genomic_DNA"/>
</dbReference>
<dbReference type="AlphaFoldDB" id="A0A117KH93"/>
<accession>A0A117KH93</accession>
<dbReference type="STRING" id="1685379.AVO45_03225"/>
<gene>
    <name evidence="1" type="ORF">AVO45_03225</name>
</gene>
<dbReference type="RefSeq" id="WP_068344373.1">
    <property type="nucleotide sequence ID" value="NZ_LQBQ01000001.1"/>
</dbReference>
<evidence type="ECO:0000313" key="1">
    <source>
        <dbReference type="EMBL" id="KUJ85996.1"/>
    </source>
</evidence>
<comment type="caution">
    <text evidence="1">The sequence shown here is derived from an EMBL/GenBank/DDBJ whole genome shotgun (WGS) entry which is preliminary data.</text>
</comment>
<name>A0A117KH93_9RHOB</name>
<keyword evidence="2" id="KW-1185">Reference proteome</keyword>
<dbReference type="Proteomes" id="UP000053791">
    <property type="component" value="Unassembled WGS sequence"/>
</dbReference>
<organism evidence="1 2">
    <name type="scientific">Ruegeria marisrubri</name>
    <dbReference type="NCBI Taxonomy" id="1685379"/>
    <lineage>
        <taxon>Bacteria</taxon>
        <taxon>Pseudomonadati</taxon>
        <taxon>Pseudomonadota</taxon>
        <taxon>Alphaproteobacteria</taxon>
        <taxon>Rhodobacterales</taxon>
        <taxon>Roseobacteraceae</taxon>
        <taxon>Ruegeria</taxon>
    </lineage>
</organism>
<evidence type="ECO:0000313" key="2">
    <source>
        <dbReference type="Proteomes" id="UP000053791"/>
    </source>
</evidence>
<sequence>MHIEKLYFTLPEVLERWSISEDDLVYLAENERLTLSVRVFDVPIEFGDFEETPEGEQLPVPWEQTRFNGLLDLHAQDVFQLFRCGQIHVRAFRTDRAGYAVVQDGAEPVLVMIGDLLLRRDERDRFEIQSGFSGRSGAGEENTFIASADYQDVRCNGYRFKLGPIQAEVVRALHAAALAGEPWQNGKAILSMAGSKSLRMADVFKSKKNWRQLIRSDRKGGYRLNLD</sequence>